<dbReference type="PANTHER" id="PTHR42847:SF8">
    <property type="entry name" value="CONSERVED PROTEIN"/>
    <property type="match status" value="1"/>
</dbReference>
<keyword evidence="2" id="KW-0288">FMN</keyword>
<dbReference type="InterPro" id="IPR050172">
    <property type="entry name" value="SsuD_RutA_monooxygenase"/>
</dbReference>
<dbReference type="InterPro" id="IPR019952">
    <property type="entry name" value="F420_OxRdatse_Rv1855c_pred"/>
</dbReference>
<dbReference type="Proteomes" id="UP001165306">
    <property type="component" value="Unassembled WGS sequence"/>
</dbReference>
<protein>
    <submittedName>
        <fullName evidence="6">LLM class F420-dependent oxidoreductase</fullName>
    </submittedName>
</protein>
<dbReference type="GO" id="GO:0008726">
    <property type="term" value="F:alkanesulfonate monooxygenase activity"/>
    <property type="evidence" value="ECO:0007669"/>
    <property type="project" value="TreeGrafter"/>
</dbReference>
<dbReference type="InterPro" id="IPR036661">
    <property type="entry name" value="Luciferase-like_sf"/>
</dbReference>
<evidence type="ECO:0000256" key="2">
    <source>
        <dbReference type="ARBA" id="ARBA00022643"/>
    </source>
</evidence>
<dbReference type="NCBIfam" id="TIGR03560">
    <property type="entry name" value="F420_Rv1855c"/>
    <property type="match status" value="1"/>
</dbReference>
<sequence>MALARQLSFGIKTSPQQTTYADILRVWQEADANPAVEHAWVFDHFIPLGPDPTGPCLEGWSLLAALAARTERLRIGVMVTGNTYRHPAVLANMAATVDVISGGRLDFGIGAGWHELEHDMYGLELPPPGRRIRMLGEACEVIRRLWTEETPSFEGRYYRLREARCEPKPVQKPYPPFVIGGSGEQLTLRVAAQYADIWNFGGGPVETFRHKSEVLDRHCLEIGRDPSSIQRSVQLWVDDADPAATRELARQYIDAGATHLVLILRPPFPEGVTHRLADEVIGPLRAAYQPGV</sequence>
<evidence type="ECO:0000256" key="4">
    <source>
        <dbReference type="ARBA" id="ARBA00023033"/>
    </source>
</evidence>
<evidence type="ECO:0000313" key="7">
    <source>
        <dbReference type="Proteomes" id="UP001165306"/>
    </source>
</evidence>
<proteinExistence type="predicted"/>
<dbReference type="RefSeq" id="WP_284056677.1">
    <property type="nucleotide sequence ID" value="NZ_JAMSLR010000004.1"/>
</dbReference>
<organism evidence="6 7">
    <name type="scientific">Thermalbibacter longus</name>
    <dbReference type="NCBI Taxonomy" id="2951981"/>
    <lineage>
        <taxon>Bacteria</taxon>
        <taxon>Pseudomonadati</taxon>
        <taxon>Thermomicrobiota</taxon>
        <taxon>Thermomicrobia</taxon>
        <taxon>Thermomicrobiales</taxon>
        <taxon>Thermomicrobiaceae</taxon>
        <taxon>Thermalbibacter</taxon>
    </lineage>
</organism>
<dbReference type="PANTHER" id="PTHR42847">
    <property type="entry name" value="ALKANESULFONATE MONOOXYGENASE"/>
    <property type="match status" value="1"/>
</dbReference>
<evidence type="ECO:0000259" key="5">
    <source>
        <dbReference type="Pfam" id="PF00296"/>
    </source>
</evidence>
<dbReference type="InterPro" id="IPR011251">
    <property type="entry name" value="Luciferase-like_dom"/>
</dbReference>
<keyword evidence="7" id="KW-1185">Reference proteome</keyword>
<accession>A0AA41WF48</accession>
<name>A0AA41WF48_9BACT</name>
<dbReference type="Pfam" id="PF00296">
    <property type="entry name" value="Bac_luciferase"/>
    <property type="match status" value="1"/>
</dbReference>
<evidence type="ECO:0000256" key="1">
    <source>
        <dbReference type="ARBA" id="ARBA00022630"/>
    </source>
</evidence>
<evidence type="ECO:0000313" key="6">
    <source>
        <dbReference type="EMBL" id="MCM8748895.1"/>
    </source>
</evidence>
<keyword evidence="3" id="KW-0560">Oxidoreductase</keyword>
<gene>
    <name evidence="6" type="ORF">NET02_07045</name>
</gene>
<dbReference type="SUPFAM" id="SSF51679">
    <property type="entry name" value="Bacterial luciferase-like"/>
    <property type="match status" value="1"/>
</dbReference>
<keyword evidence="4" id="KW-0503">Monooxygenase</keyword>
<comment type="caution">
    <text evidence="6">The sequence shown here is derived from an EMBL/GenBank/DDBJ whole genome shotgun (WGS) entry which is preliminary data.</text>
</comment>
<feature type="domain" description="Luciferase-like" evidence="5">
    <location>
        <begin position="16"/>
        <end position="256"/>
    </location>
</feature>
<dbReference type="Gene3D" id="3.20.20.30">
    <property type="entry name" value="Luciferase-like domain"/>
    <property type="match status" value="1"/>
</dbReference>
<dbReference type="EMBL" id="JAMSLR010000004">
    <property type="protein sequence ID" value="MCM8748895.1"/>
    <property type="molecule type" value="Genomic_DNA"/>
</dbReference>
<reference evidence="6" key="1">
    <citation type="submission" date="2022-06" db="EMBL/GenBank/DDBJ databases">
        <title>CFH 74404 Thermomicrobiaceae sp.</title>
        <authorList>
            <person name="Ming H."/>
            <person name="Li W.-J."/>
            <person name="Zhao Z."/>
        </authorList>
    </citation>
    <scope>NUCLEOTIDE SEQUENCE</scope>
    <source>
        <strain evidence="6">CFH 74404</strain>
    </source>
</reference>
<evidence type="ECO:0000256" key="3">
    <source>
        <dbReference type="ARBA" id="ARBA00023002"/>
    </source>
</evidence>
<dbReference type="GO" id="GO:0046306">
    <property type="term" value="P:alkanesulfonate catabolic process"/>
    <property type="evidence" value="ECO:0007669"/>
    <property type="project" value="TreeGrafter"/>
</dbReference>
<keyword evidence="1" id="KW-0285">Flavoprotein</keyword>
<dbReference type="AlphaFoldDB" id="A0AA41WF48"/>